<keyword evidence="6 18" id="KW-0812">Transmembrane</keyword>
<evidence type="ECO:0000256" key="11">
    <source>
        <dbReference type="ARBA" id="ARBA00023002"/>
    </source>
</evidence>
<dbReference type="EC" id="1.8.1.8" evidence="18"/>
<dbReference type="Pfam" id="PF13899">
    <property type="entry name" value="Thioredoxin_7"/>
    <property type="match status" value="1"/>
</dbReference>
<dbReference type="Gene3D" id="2.60.40.1250">
    <property type="entry name" value="Thiol:disulfide interchange protein DsbD, N-terminal domain"/>
    <property type="match status" value="1"/>
</dbReference>
<dbReference type="InterPro" id="IPR013766">
    <property type="entry name" value="Thioredoxin_domain"/>
</dbReference>
<sequence precursor="true">MRTTSTSKRGGMRRLAGTLHRALRMVLAFLLVLTSFAAHAVSESDLLSPRDAFPLKVSLSGPQQVTLDFGTKPGYYLYRDRFSFAVDGVPVKPAGMPASESKNDPTFGVVQVYHRPVQLQLPLPHVIASGIVLSVTSQGCSDLGVCYPPLTRTYRIAADGTVAAIVQDGTATATTGSGETTVAGENRTLSVFGLNLRPANGLGVPELLGFLLAGLLMAGTVCMYPLIPIVTAVIGGTRDLPHRWRGFALSFTYVQGLALTYALAGTVAALAGIPLVALTQKPWVLAGFGVLMVLLALAMFGVFRLQLPASAQTRLTEWSNRLPGGRIVPVFVMGMLSALIVGPCSTPALAGALLYIANSRDVIGGALALYVMGIGIGLPLLLVGTFGAHVLPRSGHWMVAVQNTLGVMLLAAALWFVYSLLPDWLLMVLIALLLAGCGMMLRAIDPLPPDAAGVVRIGKAVGLLLLVAGVAEFIGVASGNFDVLKPLGGVVRVSSPVSANADASATARFEMVRTSAELDQALKAARGQPVMLDFYADWCVTCKELERFTFADPRVVNEFAHWKLLKIDVTKGTTEDVLMLRRYGLFGPPALIFYDRNGEEQDDAQLVGFVGADAFLTHLKRWDR</sequence>
<dbReference type="RefSeq" id="WP_115100176.1">
    <property type="nucleotide sequence ID" value="NZ_QHKS01000004.1"/>
</dbReference>
<keyword evidence="9 18" id="KW-0249">Electron transport</keyword>
<keyword evidence="7 18" id="KW-0732">Signal</keyword>
<keyword evidence="15 18" id="KW-0676">Redox-active center</keyword>
<dbReference type="SUPFAM" id="SSF74863">
    <property type="entry name" value="Thiol:disulfide interchange protein DsbD, N-terminal domain (DsbD-alpha)"/>
    <property type="match status" value="1"/>
</dbReference>
<evidence type="ECO:0000256" key="12">
    <source>
        <dbReference type="ARBA" id="ARBA00023027"/>
    </source>
</evidence>
<feature type="transmembrane region" description="Helical" evidence="18">
    <location>
        <begin position="328"/>
        <end position="356"/>
    </location>
</feature>
<dbReference type="EMBL" id="QHKS01000004">
    <property type="protein sequence ID" value="RDK03416.1"/>
    <property type="molecule type" value="Genomic_DNA"/>
</dbReference>
<dbReference type="GO" id="GO:0009055">
    <property type="term" value="F:electron transfer activity"/>
    <property type="evidence" value="ECO:0007669"/>
    <property type="project" value="UniProtKB-UniRule"/>
</dbReference>
<protein>
    <recommendedName>
        <fullName evidence="18">Thiol:disulfide interchange protein DsbD</fullName>
        <ecNumber evidence="18">1.8.1.8</ecNumber>
    </recommendedName>
    <alternativeName>
        <fullName evidence="18">Protein-disulfide reductase</fullName>
        <shortName evidence="18">Disulfide reductase</shortName>
    </alternativeName>
</protein>
<evidence type="ECO:0000256" key="4">
    <source>
        <dbReference type="ARBA" id="ARBA00022475"/>
    </source>
</evidence>
<feature type="transmembrane region" description="Helical" evidence="18">
    <location>
        <begin position="362"/>
        <end position="383"/>
    </location>
</feature>
<dbReference type="InterPro" id="IPR022910">
    <property type="entry name" value="Thiol_diS_interchange_DbsD"/>
</dbReference>
<evidence type="ECO:0000256" key="18">
    <source>
        <dbReference type="HAMAP-Rule" id="MF_00399"/>
    </source>
</evidence>
<comment type="catalytic activity">
    <reaction evidence="17 18">
        <text>[protein]-dithiol + NADP(+) = [protein]-disulfide + NADPH + H(+)</text>
        <dbReference type="Rhea" id="RHEA:18753"/>
        <dbReference type="Rhea" id="RHEA-COMP:10593"/>
        <dbReference type="Rhea" id="RHEA-COMP:10594"/>
        <dbReference type="ChEBI" id="CHEBI:15378"/>
        <dbReference type="ChEBI" id="CHEBI:29950"/>
        <dbReference type="ChEBI" id="CHEBI:50058"/>
        <dbReference type="ChEBI" id="CHEBI:57783"/>
        <dbReference type="ChEBI" id="CHEBI:58349"/>
        <dbReference type="EC" id="1.8.1.8"/>
    </reaction>
</comment>
<dbReference type="PANTHER" id="PTHR32234">
    <property type="entry name" value="THIOL:DISULFIDE INTERCHANGE PROTEIN DSBD"/>
    <property type="match status" value="1"/>
</dbReference>
<dbReference type="InterPro" id="IPR003834">
    <property type="entry name" value="Cyt_c_assmbl_TM_dom"/>
</dbReference>
<feature type="transmembrane region" description="Helical" evidence="18">
    <location>
        <begin position="207"/>
        <end position="235"/>
    </location>
</feature>
<gene>
    <name evidence="18" type="primary">dsbD</name>
    <name evidence="20" type="ORF">DLM46_07755</name>
</gene>
<evidence type="ECO:0000256" key="8">
    <source>
        <dbReference type="ARBA" id="ARBA00022748"/>
    </source>
</evidence>
<evidence type="ECO:0000313" key="20">
    <source>
        <dbReference type="EMBL" id="RDK03416.1"/>
    </source>
</evidence>
<evidence type="ECO:0000259" key="19">
    <source>
        <dbReference type="PROSITE" id="PS51352"/>
    </source>
</evidence>
<dbReference type="GO" id="GO:0005886">
    <property type="term" value="C:plasma membrane"/>
    <property type="evidence" value="ECO:0007669"/>
    <property type="project" value="UniProtKB-SubCell"/>
</dbReference>
<dbReference type="PANTHER" id="PTHR32234:SF0">
    <property type="entry name" value="THIOL:DISULFIDE INTERCHANGE PROTEIN DSBD"/>
    <property type="match status" value="1"/>
</dbReference>
<name>A0A370NCT5_9BURK</name>
<dbReference type="Proteomes" id="UP000254875">
    <property type="component" value="Unassembled WGS sequence"/>
</dbReference>
<dbReference type="Gene3D" id="3.40.30.10">
    <property type="entry name" value="Glutaredoxin"/>
    <property type="match status" value="1"/>
</dbReference>
<keyword evidence="10 18" id="KW-1133">Transmembrane helix</keyword>
<evidence type="ECO:0000256" key="10">
    <source>
        <dbReference type="ARBA" id="ARBA00022989"/>
    </source>
</evidence>
<feature type="transmembrane region" description="Helical" evidence="18">
    <location>
        <begin position="283"/>
        <end position="307"/>
    </location>
</feature>
<dbReference type="SUPFAM" id="SSF52833">
    <property type="entry name" value="Thioredoxin-like"/>
    <property type="match status" value="1"/>
</dbReference>
<dbReference type="PROSITE" id="PS00194">
    <property type="entry name" value="THIOREDOXIN_1"/>
    <property type="match status" value="1"/>
</dbReference>
<keyword evidence="3 18" id="KW-0813">Transport</keyword>
<evidence type="ECO:0000256" key="7">
    <source>
        <dbReference type="ARBA" id="ARBA00022729"/>
    </source>
</evidence>
<comment type="caution">
    <text evidence="20">The sequence shown here is derived from an EMBL/GenBank/DDBJ whole genome shotgun (WGS) entry which is preliminary data.</text>
</comment>
<dbReference type="PROSITE" id="PS51352">
    <property type="entry name" value="THIOREDOXIN_2"/>
    <property type="match status" value="1"/>
</dbReference>
<feature type="transmembrane region" description="Helical" evidence="18">
    <location>
        <begin position="256"/>
        <end position="277"/>
    </location>
</feature>
<evidence type="ECO:0000256" key="15">
    <source>
        <dbReference type="ARBA" id="ARBA00023284"/>
    </source>
</evidence>
<dbReference type="GO" id="GO:0045454">
    <property type="term" value="P:cell redox homeostasis"/>
    <property type="evidence" value="ECO:0007669"/>
    <property type="project" value="TreeGrafter"/>
</dbReference>
<evidence type="ECO:0000256" key="14">
    <source>
        <dbReference type="ARBA" id="ARBA00023157"/>
    </source>
</evidence>
<comment type="function">
    <text evidence="18">Required to facilitate the formation of correct disulfide bonds in some periplasmic proteins and for the assembly of the periplasmic c-type cytochromes. Acts by transferring electrons from cytoplasmic thioredoxin to the periplasm. This transfer involves a cascade of disulfide bond formation and reduction steps.</text>
</comment>
<evidence type="ECO:0000256" key="3">
    <source>
        <dbReference type="ARBA" id="ARBA00022448"/>
    </source>
</evidence>
<dbReference type="Pfam" id="PF02683">
    <property type="entry name" value="DsbD_TM"/>
    <property type="match status" value="1"/>
</dbReference>
<dbReference type="GO" id="GO:0017004">
    <property type="term" value="P:cytochrome complex assembly"/>
    <property type="evidence" value="ECO:0007669"/>
    <property type="project" value="UniProtKB-UniRule"/>
</dbReference>
<keyword evidence="5 18" id="KW-0997">Cell inner membrane</keyword>
<keyword evidence="4 18" id="KW-1003">Cell membrane</keyword>
<feature type="transmembrane region" description="Helical" evidence="18">
    <location>
        <begin position="424"/>
        <end position="444"/>
    </location>
</feature>
<keyword evidence="12 18" id="KW-0520">NAD</keyword>
<feature type="disulfide bond" description="Redox-active" evidence="18">
    <location>
        <begin position="539"/>
        <end position="542"/>
    </location>
</feature>
<feature type="domain" description="Thioredoxin" evidence="19">
    <location>
        <begin position="472"/>
        <end position="624"/>
    </location>
</feature>
<evidence type="ECO:0000256" key="9">
    <source>
        <dbReference type="ARBA" id="ARBA00022982"/>
    </source>
</evidence>
<evidence type="ECO:0000256" key="5">
    <source>
        <dbReference type="ARBA" id="ARBA00022519"/>
    </source>
</evidence>
<comment type="similarity">
    <text evidence="2 18">Belongs to the thioredoxin family. DsbD subfamily.</text>
</comment>
<evidence type="ECO:0000256" key="6">
    <source>
        <dbReference type="ARBA" id="ARBA00022692"/>
    </source>
</evidence>
<keyword evidence="11 18" id="KW-0560">Oxidoreductase</keyword>
<keyword evidence="13 18" id="KW-0472">Membrane</keyword>
<dbReference type="Pfam" id="PF11412">
    <property type="entry name" value="DsbD_N"/>
    <property type="match status" value="1"/>
</dbReference>
<dbReference type="InterPro" id="IPR028250">
    <property type="entry name" value="DsbDN"/>
</dbReference>
<keyword evidence="21" id="KW-1185">Reference proteome</keyword>
<feature type="transmembrane region" description="Helical" evidence="18">
    <location>
        <begin position="395"/>
        <end position="418"/>
    </location>
</feature>
<dbReference type="AlphaFoldDB" id="A0A370NCT5"/>
<keyword evidence="14 18" id="KW-1015">Disulfide bond</keyword>
<evidence type="ECO:0000256" key="2">
    <source>
        <dbReference type="ARBA" id="ARBA00007241"/>
    </source>
</evidence>
<dbReference type="OrthoDB" id="9811036at2"/>
<evidence type="ECO:0000256" key="16">
    <source>
        <dbReference type="ARBA" id="ARBA00047388"/>
    </source>
</evidence>
<dbReference type="InterPro" id="IPR036249">
    <property type="entry name" value="Thioredoxin-like_sf"/>
</dbReference>
<feature type="disulfide bond" description="Redox-active" evidence="18">
    <location>
        <begin position="140"/>
        <end position="146"/>
    </location>
</feature>
<dbReference type="InterPro" id="IPR036929">
    <property type="entry name" value="DsbDN_sf"/>
</dbReference>
<dbReference type="NCBIfam" id="NF001419">
    <property type="entry name" value="PRK00293.1"/>
    <property type="match status" value="1"/>
</dbReference>
<comment type="subcellular location">
    <subcellularLocation>
        <location evidence="1 18">Cell inner membrane</location>
        <topology evidence="1 18">Multi-pass membrane protein</topology>
    </subcellularLocation>
</comment>
<accession>A0A370NCT5</accession>
<proteinExistence type="inferred from homology"/>
<evidence type="ECO:0000256" key="1">
    <source>
        <dbReference type="ARBA" id="ARBA00004429"/>
    </source>
</evidence>
<keyword evidence="8 18" id="KW-0201">Cytochrome c-type biogenesis</keyword>
<evidence type="ECO:0000256" key="13">
    <source>
        <dbReference type="ARBA" id="ARBA00023136"/>
    </source>
</evidence>
<feature type="disulfide bond" description="Redox-active" evidence="18">
    <location>
        <begin position="222"/>
        <end position="344"/>
    </location>
</feature>
<organism evidence="20 21">
    <name type="scientific">Paraburkholderia lacunae</name>
    <dbReference type="NCBI Taxonomy" id="2211104"/>
    <lineage>
        <taxon>Bacteria</taxon>
        <taxon>Pseudomonadati</taxon>
        <taxon>Pseudomonadota</taxon>
        <taxon>Betaproteobacteria</taxon>
        <taxon>Burkholderiales</taxon>
        <taxon>Burkholderiaceae</taxon>
        <taxon>Paraburkholderia</taxon>
    </lineage>
</organism>
<comment type="catalytic activity">
    <reaction evidence="16 18">
        <text>[protein]-dithiol + NAD(+) = [protein]-disulfide + NADH + H(+)</text>
        <dbReference type="Rhea" id="RHEA:18749"/>
        <dbReference type="Rhea" id="RHEA-COMP:10593"/>
        <dbReference type="Rhea" id="RHEA-COMP:10594"/>
        <dbReference type="ChEBI" id="CHEBI:15378"/>
        <dbReference type="ChEBI" id="CHEBI:29950"/>
        <dbReference type="ChEBI" id="CHEBI:50058"/>
        <dbReference type="ChEBI" id="CHEBI:57540"/>
        <dbReference type="ChEBI" id="CHEBI:57945"/>
        <dbReference type="EC" id="1.8.1.8"/>
    </reaction>
</comment>
<dbReference type="GO" id="GO:0047134">
    <property type="term" value="F:protein-disulfide reductase [NAD(P)H] activity"/>
    <property type="evidence" value="ECO:0007669"/>
    <property type="project" value="UniProtKB-UniRule"/>
</dbReference>
<feature type="transmembrane region" description="Helical" evidence="18">
    <location>
        <begin position="456"/>
        <end position="477"/>
    </location>
</feature>
<dbReference type="InterPro" id="IPR017937">
    <property type="entry name" value="Thioredoxin_CS"/>
</dbReference>
<evidence type="ECO:0000256" key="17">
    <source>
        <dbReference type="ARBA" id="ARBA00047804"/>
    </source>
</evidence>
<reference evidence="21" key="1">
    <citation type="submission" date="2018-05" db="EMBL/GenBank/DDBJ databases">
        <authorList>
            <person name="Feng T."/>
        </authorList>
    </citation>
    <scope>NUCLEOTIDE SEQUENCE [LARGE SCALE GENOMIC DNA]</scope>
    <source>
        <strain evidence="21">S27</strain>
    </source>
</reference>
<dbReference type="CDD" id="cd02953">
    <property type="entry name" value="DsbDgamma"/>
    <property type="match status" value="1"/>
</dbReference>
<dbReference type="InterPro" id="IPR035671">
    <property type="entry name" value="DsbD_gamma"/>
</dbReference>
<dbReference type="HAMAP" id="MF_00399">
    <property type="entry name" value="DbsD"/>
    <property type="match status" value="1"/>
</dbReference>
<evidence type="ECO:0000313" key="21">
    <source>
        <dbReference type="Proteomes" id="UP000254875"/>
    </source>
</evidence>
<feature type="signal peptide" evidence="18">
    <location>
        <begin position="1"/>
        <end position="40"/>
    </location>
</feature>
<feature type="chain" id="PRO_5017093881" description="Thiol:disulfide interchange protein DsbD" evidence="18">
    <location>
        <begin position="41"/>
        <end position="624"/>
    </location>
</feature>